<dbReference type="Proteomes" id="UP000051576">
    <property type="component" value="Unassembled WGS sequence"/>
</dbReference>
<dbReference type="PATRIC" id="fig|1133569.4.peg.1486"/>
<reference evidence="11 12" key="1">
    <citation type="journal article" date="2015" name="Genome Announc.">
        <title>Expanding the biotechnology potential of lactobacilli through comparative genomics of 213 strains and associated genera.</title>
        <authorList>
            <person name="Sun Z."/>
            <person name="Harris H.M."/>
            <person name="McCann A."/>
            <person name="Guo C."/>
            <person name="Argimon S."/>
            <person name="Zhang W."/>
            <person name="Yang X."/>
            <person name="Jeffery I.B."/>
            <person name="Cooney J.C."/>
            <person name="Kagawa T.F."/>
            <person name="Liu W."/>
            <person name="Song Y."/>
            <person name="Salvetti E."/>
            <person name="Wrobel A."/>
            <person name="Rasinkangas P."/>
            <person name="Parkhill J."/>
            <person name="Rea M.C."/>
            <person name="O'Sullivan O."/>
            <person name="Ritari J."/>
            <person name="Douillard F.P."/>
            <person name="Paul Ross R."/>
            <person name="Yang R."/>
            <person name="Briner A.E."/>
            <person name="Felis G.E."/>
            <person name="de Vos W.M."/>
            <person name="Barrangou R."/>
            <person name="Klaenhammer T.R."/>
            <person name="Caufield P.W."/>
            <person name="Cui Y."/>
            <person name="Zhang H."/>
            <person name="O'Toole P.W."/>
        </authorList>
    </citation>
    <scope>NUCLEOTIDE SEQUENCE [LARGE SCALE GENOMIC DNA]</scope>
    <source>
        <strain evidence="11 12">DSM 20605</strain>
    </source>
</reference>
<evidence type="ECO:0000256" key="8">
    <source>
        <dbReference type="ARBA" id="ARBA00039149"/>
    </source>
</evidence>
<keyword evidence="10" id="KW-0671">Queuosine biosynthesis</keyword>
<gene>
    <name evidence="10" type="primary">queC</name>
    <name evidence="11" type="ORF">FD21_GL001350</name>
</gene>
<dbReference type="CDD" id="cd01995">
    <property type="entry name" value="QueC-like"/>
    <property type="match status" value="1"/>
</dbReference>
<dbReference type="NCBIfam" id="TIGR00364">
    <property type="entry name" value="7-cyano-7-deazaguanine synthase QueC"/>
    <property type="match status" value="1"/>
</dbReference>
<evidence type="ECO:0000256" key="5">
    <source>
        <dbReference type="ARBA" id="ARBA00022833"/>
    </source>
</evidence>
<keyword evidence="6 10" id="KW-0067">ATP-binding</keyword>
<dbReference type="eggNOG" id="COG0603">
    <property type="taxonomic scope" value="Bacteria"/>
</dbReference>
<evidence type="ECO:0000256" key="9">
    <source>
        <dbReference type="ARBA" id="ARBA00047890"/>
    </source>
</evidence>
<evidence type="ECO:0000256" key="10">
    <source>
        <dbReference type="HAMAP-Rule" id="MF_01633"/>
    </source>
</evidence>
<proteinExistence type="inferred from homology"/>
<evidence type="ECO:0000256" key="4">
    <source>
        <dbReference type="ARBA" id="ARBA00022741"/>
    </source>
</evidence>
<dbReference type="RefSeq" id="WP_235720659.1">
    <property type="nucleotide sequence ID" value="NZ_AYYX01000004.1"/>
</dbReference>
<comment type="subunit">
    <text evidence="10">Homodimer.</text>
</comment>
<feature type="binding site" evidence="10">
    <location>
        <position position="195"/>
    </location>
    <ligand>
        <name>Zn(2+)</name>
        <dbReference type="ChEBI" id="CHEBI:29105"/>
    </ligand>
</feature>
<comment type="cofactor">
    <cofactor evidence="10">
        <name>Zn(2+)</name>
        <dbReference type="ChEBI" id="CHEBI:29105"/>
    </cofactor>
    <text evidence="10">Binds 1 zinc ion per subunit.</text>
</comment>
<evidence type="ECO:0000256" key="3">
    <source>
        <dbReference type="ARBA" id="ARBA00022723"/>
    </source>
</evidence>
<accession>A0A0R2CMT1</accession>
<dbReference type="GO" id="GO:0008616">
    <property type="term" value="P:tRNA queuosine(34) biosynthetic process"/>
    <property type="evidence" value="ECO:0007669"/>
    <property type="project" value="UniProtKB-UniRule"/>
</dbReference>
<feature type="binding site" evidence="10">
    <location>
        <position position="209"/>
    </location>
    <ligand>
        <name>Zn(2+)</name>
        <dbReference type="ChEBI" id="CHEBI:29105"/>
    </ligand>
</feature>
<dbReference type="GO" id="GO:0008270">
    <property type="term" value="F:zinc ion binding"/>
    <property type="evidence" value="ECO:0007669"/>
    <property type="project" value="UniProtKB-UniRule"/>
</dbReference>
<comment type="catalytic activity">
    <reaction evidence="9 10">
        <text>7-carboxy-7-carbaguanine + NH4(+) + 2 ATP = 7-cyano-7-carbaguanine + 2 AMP + 2 diphosphate + 2 H(+)</text>
        <dbReference type="Rhea" id="RHEA:27982"/>
        <dbReference type="ChEBI" id="CHEBI:15378"/>
        <dbReference type="ChEBI" id="CHEBI:28938"/>
        <dbReference type="ChEBI" id="CHEBI:30616"/>
        <dbReference type="ChEBI" id="CHEBI:33019"/>
        <dbReference type="ChEBI" id="CHEBI:45075"/>
        <dbReference type="ChEBI" id="CHEBI:61036"/>
        <dbReference type="ChEBI" id="CHEBI:456215"/>
        <dbReference type="EC" id="6.3.4.20"/>
    </reaction>
</comment>
<sequence>MMKQVILLSGGLDSAVCLAQAVKAQGKENVIALSFAYGQKHQLELQTAQQVAQFYKVEHLIAKIDPQIFSGSSSTLLQGNGQIAQLSYQAIMQKNGSGIVDTYVPFRNGLMISQAAALAYSRRCSRIVYGAHVDDAAGNAYPDCSPSFYHAMNQAIVLGTDNQVHLAAPLITRNKAGVVQFGQQLKVPFELTRSCYEGQQFSCGKCATCRDRIKAFKINGLKDPIKYEIKIDWEH</sequence>
<evidence type="ECO:0000256" key="6">
    <source>
        <dbReference type="ARBA" id="ARBA00022840"/>
    </source>
</evidence>
<evidence type="ECO:0000256" key="2">
    <source>
        <dbReference type="ARBA" id="ARBA00022598"/>
    </source>
</evidence>
<dbReference type="EC" id="6.3.4.20" evidence="8 10"/>
<comment type="caution">
    <text evidence="11">The sequence shown here is derived from an EMBL/GenBank/DDBJ whole genome shotgun (WGS) entry which is preliminary data.</text>
</comment>
<keyword evidence="12" id="KW-1185">Reference proteome</keyword>
<dbReference type="UniPathway" id="UPA00391"/>
<evidence type="ECO:0000313" key="12">
    <source>
        <dbReference type="Proteomes" id="UP000051576"/>
    </source>
</evidence>
<keyword evidence="5 10" id="KW-0862">Zinc</keyword>
<dbReference type="AlphaFoldDB" id="A0A0R2CMT1"/>
<evidence type="ECO:0000256" key="1">
    <source>
        <dbReference type="ARBA" id="ARBA00005061"/>
    </source>
</evidence>
<dbReference type="EMBL" id="AYYX01000004">
    <property type="protein sequence ID" value="KRM89494.1"/>
    <property type="molecule type" value="Genomic_DNA"/>
</dbReference>
<dbReference type="Pfam" id="PF06508">
    <property type="entry name" value="QueC"/>
    <property type="match status" value="1"/>
</dbReference>
<comment type="pathway">
    <text evidence="1 10">Purine metabolism; 7-cyano-7-deazaguanine biosynthesis.</text>
</comment>
<comment type="function">
    <text evidence="10">Catalyzes the ATP-dependent conversion of 7-carboxy-7-deazaguanine (CDG) to 7-cyano-7-deazaguanine (preQ(0)).</text>
</comment>
<name>A0A0R2CMT1_9LACO</name>
<comment type="similarity">
    <text evidence="7 10">Belongs to the QueC family.</text>
</comment>
<keyword evidence="3 10" id="KW-0479">Metal-binding</keyword>
<dbReference type="InterPro" id="IPR014729">
    <property type="entry name" value="Rossmann-like_a/b/a_fold"/>
</dbReference>
<feature type="binding site" evidence="10">
    <location>
        <position position="206"/>
    </location>
    <ligand>
        <name>Zn(2+)</name>
        <dbReference type="ChEBI" id="CHEBI:29105"/>
    </ligand>
</feature>
<dbReference type="GO" id="GO:0005524">
    <property type="term" value="F:ATP binding"/>
    <property type="evidence" value="ECO:0007669"/>
    <property type="project" value="UniProtKB-UniRule"/>
</dbReference>
<dbReference type="InterPro" id="IPR018317">
    <property type="entry name" value="QueC"/>
</dbReference>
<dbReference type="SUPFAM" id="SSF52402">
    <property type="entry name" value="Adenine nucleotide alpha hydrolases-like"/>
    <property type="match status" value="1"/>
</dbReference>
<dbReference type="STRING" id="1133569.FD21_GL001350"/>
<dbReference type="HAMAP" id="MF_01633">
    <property type="entry name" value="QueC"/>
    <property type="match status" value="1"/>
</dbReference>
<feature type="binding site" evidence="10">
    <location>
        <begin position="8"/>
        <end position="18"/>
    </location>
    <ligand>
        <name>ATP</name>
        <dbReference type="ChEBI" id="CHEBI:30616"/>
    </ligand>
</feature>
<dbReference type="GO" id="GO:0016879">
    <property type="term" value="F:ligase activity, forming carbon-nitrogen bonds"/>
    <property type="evidence" value="ECO:0007669"/>
    <property type="project" value="UniProtKB-UniRule"/>
</dbReference>
<keyword evidence="2 10" id="KW-0436">Ligase</keyword>
<dbReference type="PANTHER" id="PTHR42914">
    <property type="entry name" value="7-CYANO-7-DEAZAGUANINE SYNTHASE"/>
    <property type="match status" value="1"/>
</dbReference>
<protein>
    <recommendedName>
        <fullName evidence="8 10">7-cyano-7-deazaguanine synthase</fullName>
        <ecNumber evidence="8 10">6.3.4.20</ecNumber>
    </recommendedName>
    <alternativeName>
        <fullName evidence="10">7-cyano-7-carbaguanine synthase</fullName>
    </alternativeName>
    <alternativeName>
        <fullName evidence="10">PreQ(0) synthase</fullName>
    </alternativeName>
    <alternativeName>
        <fullName evidence="10">Queuosine biosynthesis protein QueC</fullName>
    </alternativeName>
</protein>
<dbReference type="PIRSF" id="PIRSF006293">
    <property type="entry name" value="ExsB"/>
    <property type="match status" value="1"/>
</dbReference>
<keyword evidence="4 10" id="KW-0547">Nucleotide-binding</keyword>
<dbReference type="Gene3D" id="3.40.50.620">
    <property type="entry name" value="HUPs"/>
    <property type="match status" value="1"/>
</dbReference>
<evidence type="ECO:0000313" key="11">
    <source>
        <dbReference type="EMBL" id="KRM89494.1"/>
    </source>
</evidence>
<dbReference type="PANTHER" id="PTHR42914:SF1">
    <property type="entry name" value="7-CYANO-7-DEAZAGUANINE SYNTHASE"/>
    <property type="match status" value="1"/>
</dbReference>
<feature type="binding site" evidence="10">
    <location>
        <position position="203"/>
    </location>
    <ligand>
        <name>Zn(2+)</name>
        <dbReference type="ChEBI" id="CHEBI:29105"/>
    </ligand>
</feature>
<organism evidence="11 12">
    <name type="scientific">Liquorilactobacillus vini DSM 20605</name>
    <dbReference type="NCBI Taxonomy" id="1133569"/>
    <lineage>
        <taxon>Bacteria</taxon>
        <taxon>Bacillati</taxon>
        <taxon>Bacillota</taxon>
        <taxon>Bacilli</taxon>
        <taxon>Lactobacillales</taxon>
        <taxon>Lactobacillaceae</taxon>
        <taxon>Liquorilactobacillus</taxon>
    </lineage>
</organism>
<evidence type="ECO:0000256" key="7">
    <source>
        <dbReference type="ARBA" id="ARBA00037993"/>
    </source>
</evidence>